<dbReference type="AlphaFoldDB" id="A0A922ID03"/>
<sequence length="61" mass="6980">MSYSWGKLLNAVEQFVQLRSRSRFQRNAFCASAHVAAAFASNRWCSHSIEHRKSSNSNFSN</sequence>
<organism evidence="1 2">
    <name type="scientific">Dermatophagoides farinae</name>
    <name type="common">American house dust mite</name>
    <dbReference type="NCBI Taxonomy" id="6954"/>
    <lineage>
        <taxon>Eukaryota</taxon>
        <taxon>Metazoa</taxon>
        <taxon>Ecdysozoa</taxon>
        <taxon>Arthropoda</taxon>
        <taxon>Chelicerata</taxon>
        <taxon>Arachnida</taxon>
        <taxon>Acari</taxon>
        <taxon>Acariformes</taxon>
        <taxon>Sarcoptiformes</taxon>
        <taxon>Astigmata</taxon>
        <taxon>Psoroptidia</taxon>
        <taxon>Analgoidea</taxon>
        <taxon>Pyroglyphidae</taxon>
        <taxon>Dermatophagoidinae</taxon>
        <taxon>Dermatophagoides</taxon>
    </lineage>
</organism>
<protein>
    <submittedName>
        <fullName evidence="1">Uncharacterized protein</fullName>
    </submittedName>
</protein>
<name>A0A922ID03_DERFA</name>
<keyword evidence="2" id="KW-1185">Reference proteome</keyword>
<accession>A0A922ID03</accession>
<evidence type="ECO:0000313" key="1">
    <source>
        <dbReference type="EMBL" id="KAH9528452.1"/>
    </source>
</evidence>
<dbReference type="Proteomes" id="UP000790347">
    <property type="component" value="Unassembled WGS sequence"/>
</dbReference>
<dbReference type="EMBL" id="ASGP02000001">
    <property type="protein sequence ID" value="KAH9528452.1"/>
    <property type="molecule type" value="Genomic_DNA"/>
</dbReference>
<gene>
    <name evidence="1" type="ORF">DERF_002399</name>
</gene>
<reference evidence="1" key="2">
    <citation type="journal article" date="2022" name="Res Sq">
        <title>Comparative Genomics Reveals Insights into the Divergent Evolution of Astigmatic Mites and Household Pest Adaptations.</title>
        <authorList>
            <person name="Xiong Q."/>
            <person name="Wan A.T.-Y."/>
            <person name="Liu X.-Y."/>
            <person name="Fung C.S.-H."/>
            <person name="Xiao X."/>
            <person name="Malainual N."/>
            <person name="Hou J."/>
            <person name="Wang L."/>
            <person name="Wang M."/>
            <person name="Yang K."/>
            <person name="Cui Y."/>
            <person name="Leung E."/>
            <person name="Nong W."/>
            <person name="Shin S.-K."/>
            <person name="Au S."/>
            <person name="Jeong K.Y."/>
            <person name="Chew F.T."/>
            <person name="Hui J."/>
            <person name="Leung T.F."/>
            <person name="Tungtrongchitr A."/>
            <person name="Zhong N."/>
            <person name="Liu Z."/>
            <person name="Tsui S."/>
        </authorList>
    </citation>
    <scope>NUCLEOTIDE SEQUENCE</scope>
    <source>
        <strain evidence="1">Derf</strain>
        <tissue evidence="1">Whole organism</tissue>
    </source>
</reference>
<evidence type="ECO:0000313" key="2">
    <source>
        <dbReference type="Proteomes" id="UP000790347"/>
    </source>
</evidence>
<proteinExistence type="predicted"/>
<comment type="caution">
    <text evidence="1">The sequence shown here is derived from an EMBL/GenBank/DDBJ whole genome shotgun (WGS) entry which is preliminary data.</text>
</comment>
<reference evidence="1" key="1">
    <citation type="submission" date="2013-05" db="EMBL/GenBank/DDBJ databases">
        <authorList>
            <person name="Yim A.K.Y."/>
            <person name="Chan T.F."/>
            <person name="Ji K.M."/>
            <person name="Liu X.Y."/>
            <person name="Zhou J.W."/>
            <person name="Li R.Q."/>
            <person name="Yang K.Y."/>
            <person name="Li J."/>
            <person name="Li M."/>
            <person name="Law P.T.W."/>
            <person name="Wu Y.L."/>
            <person name="Cai Z.L."/>
            <person name="Qin H."/>
            <person name="Bao Y."/>
            <person name="Leung R.K.K."/>
            <person name="Ng P.K.S."/>
            <person name="Zou J."/>
            <person name="Zhong X.J."/>
            <person name="Ran P.X."/>
            <person name="Zhong N.S."/>
            <person name="Liu Z.G."/>
            <person name="Tsui S.K.W."/>
        </authorList>
    </citation>
    <scope>NUCLEOTIDE SEQUENCE</scope>
    <source>
        <strain evidence="1">Derf</strain>
        <tissue evidence="1">Whole organism</tissue>
    </source>
</reference>